<dbReference type="PANTHER" id="PTHR43695">
    <property type="entry name" value="PUTATIVE (AFU_ORTHOLOGUE AFUA_2G17250)-RELATED"/>
    <property type="match status" value="1"/>
</dbReference>
<keyword evidence="6" id="KW-1185">Reference proteome</keyword>
<feature type="signal peptide" evidence="4">
    <location>
        <begin position="1"/>
        <end position="18"/>
    </location>
</feature>
<dbReference type="Proteomes" id="UP000772434">
    <property type="component" value="Unassembled WGS sequence"/>
</dbReference>
<gene>
    <name evidence="5" type="ORF">BDP27DRAFT_1359088</name>
</gene>
<dbReference type="AlphaFoldDB" id="A0A9P5Q4C8"/>
<evidence type="ECO:0000313" key="5">
    <source>
        <dbReference type="EMBL" id="KAF9074831.1"/>
    </source>
</evidence>
<reference evidence="5" key="1">
    <citation type="submission" date="2020-11" db="EMBL/GenBank/DDBJ databases">
        <authorList>
            <consortium name="DOE Joint Genome Institute"/>
            <person name="Ahrendt S."/>
            <person name="Riley R."/>
            <person name="Andreopoulos W."/>
            <person name="Labutti K."/>
            <person name="Pangilinan J."/>
            <person name="Ruiz-Duenas F.J."/>
            <person name="Barrasa J.M."/>
            <person name="Sanchez-Garcia M."/>
            <person name="Camarero S."/>
            <person name="Miyauchi S."/>
            <person name="Serrano A."/>
            <person name="Linde D."/>
            <person name="Babiker R."/>
            <person name="Drula E."/>
            <person name="Ayuso-Fernandez I."/>
            <person name="Pacheco R."/>
            <person name="Padilla G."/>
            <person name="Ferreira P."/>
            <person name="Barriuso J."/>
            <person name="Kellner H."/>
            <person name="Castanera R."/>
            <person name="Alfaro M."/>
            <person name="Ramirez L."/>
            <person name="Pisabarro A.G."/>
            <person name="Kuo A."/>
            <person name="Tritt A."/>
            <person name="Lipzen A."/>
            <person name="He G."/>
            <person name="Yan M."/>
            <person name="Ng V."/>
            <person name="Cullen D."/>
            <person name="Martin F."/>
            <person name="Rosso M.-N."/>
            <person name="Henrissat B."/>
            <person name="Hibbett D."/>
            <person name="Martinez A.T."/>
            <person name="Grigoriev I.V."/>
        </authorList>
    </citation>
    <scope>NUCLEOTIDE SEQUENCE</scope>
    <source>
        <strain evidence="5">AH 40177</strain>
    </source>
</reference>
<dbReference type="InterPro" id="IPR001087">
    <property type="entry name" value="GDSL"/>
</dbReference>
<protein>
    <submittedName>
        <fullName evidence="5">SGNH hydrolase-type esterase domain-containing protein</fullName>
    </submittedName>
</protein>
<comment type="caution">
    <text evidence="5">The sequence shown here is derived from an EMBL/GenBank/DDBJ whole genome shotgun (WGS) entry which is preliminary data.</text>
</comment>
<evidence type="ECO:0000256" key="1">
    <source>
        <dbReference type="ARBA" id="ARBA00008668"/>
    </source>
</evidence>
<dbReference type="GO" id="GO:0016788">
    <property type="term" value="F:hydrolase activity, acting on ester bonds"/>
    <property type="evidence" value="ECO:0007669"/>
    <property type="project" value="InterPro"/>
</dbReference>
<keyword evidence="2 5" id="KW-0378">Hydrolase</keyword>
<feature type="region of interest" description="Disordered" evidence="3">
    <location>
        <begin position="446"/>
        <end position="500"/>
    </location>
</feature>
<sequence length="604" mass="64148">MFSLAVAAVLSLLPPALGQTLYLAGDSTMAPGGDGPGTDTDGWGEFVGQYLTLPISNQAVAGTSARSYTAEGLFTAIIDEVVAGDFVVIEFGHNDGTSGAVDNGDEDAVGDAVNGTSTVVEPDGSTEVIHTFNFYVTNAVNSLKAKGAIPIVSSQTPDNIWTGDVLAAAPRFVPDAQEVAGNTSVTYIDHFDYVAQGVTKAYEAIGETTVDTFYPVDHLHTSPTGANVVAEAFIRGVLCSSSTLKEFVNSAGEAVPNAITNYAIEPMLRIGKAPVIRSLTWGQLWSSLLGAQLMLSSLFAKKPQNEIGEELSEIIAPPAAVAPSSTPFRLTTDLQTPHDAILSNLYDSETAERIPNDEDKPIRVQTFAGLATLVTPNPTSQVVRDPFDGQTTGTLVLPDPILYPDAHVPLSDAANRNEEIWSHLSTVLDLQGQIAALHLELEGIGKNDHSRGHNRAPNATHRPPVRATSGTVDLLDLEHDEGVGVGGDEDEEQRKDRERDEDFARLADHFEGRKEGVNNIMAKLDGLSKALTEFHALQAPNINLSSSSRHNSIPVTAPASSNPTDRLSASLPPIIPIPYSSNTSVLSPSRMIDSPISVENLDHS</sequence>
<dbReference type="InterPro" id="IPR036514">
    <property type="entry name" value="SGNH_hydro_sf"/>
</dbReference>
<dbReference type="Pfam" id="PF00657">
    <property type="entry name" value="Lipase_GDSL"/>
    <property type="match status" value="1"/>
</dbReference>
<evidence type="ECO:0000313" key="6">
    <source>
        <dbReference type="Proteomes" id="UP000772434"/>
    </source>
</evidence>
<dbReference type="Gene3D" id="3.40.50.1110">
    <property type="entry name" value="SGNH hydrolase"/>
    <property type="match status" value="1"/>
</dbReference>
<dbReference type="EMBL" id="JADNRY010000011">
    <property type="protein sequence ID" value="KAF9074831.1"/>
    <property type="molecule type" value="Genomic_DNA"/>
</dbReference>
<dbReference type="OrthoDB" id="2537650at2759"/>
<evidence type="ECO:0000256" key="2">
    <source>
        <dbReference type="ARBA" id="ARBA00022801"/>
    </source>
</evidence>
<keyword evidence="4" id="KW-0732">Signal</keyword>
<dbReference type="SUPFAM" id="SSF52266">
    <property type="entry name" value="SGNH hydrolase"/>
    <property type="match status" value="1"/>
</dbReference>
<organism evidence="5 6">
    <name type="scientific">Rhodocollybia butyracea</name>
    <dbReference type="NCBI Taxonomy" id="206335"/>
    <lineage>
        <taxon>Eukaryota</taxon>
        <taxon>Fungi</taxon>
        <taxon>Dikarya</taxon>
        <taxon>Basidiomycota</taxon>
        <taxon>Agaricomycotina</taxon>
        <taxon>Agaricomycetes</taxon>
        <taxon>Agaricomycetidae</taxon>
        <taxon>Agaricales</taxon>
        <taxon>Marasmiineae</taxon>
        <taxon>Omphalotaceae</taxon>
        <taxon>Rhodocollybia</taxon>
    </lineage>
</organism>
<evidence type="ECO:0000256" key="3">
    <source>
        <dbReference type="SAM" id="MobiDB-lite"/>
    </source>
</evidence>
<feature type="chain" id="PRO_5040111733" evidence="4">
    <location>
        <begin position="19"/>
        <end position="604"/>
    </location>
</feature>
<dbReference type="PANTHER" id="PTHR43695:SF1">
    <property type="entry name" value="RHAMNOGALACTURONAN ACETYLESTERASE"/>
    <property type="match status" value="1"/>
</dbReference>
<dbReference type="InterPro" id="IPR037459">
    <property type="entry name" value="RhgT-like"/>
</dbReference>
<name>A0A9P5Q4C8_9AGAR</name>
<evidence type="ECO:0000256" key="4">
    <source>
        <dbReference type="SAM" id="SignalP"/>
    </source>
</evidence>
<comment type="similarity">
    <text evidence="1">Belongs to the 'GDSL' lipolytic enzyme family.</text>
</comment>
<accession>A0A9P5Q4C8</accession>
<feature type="region of interest" description="Disordered" evidence="3">
    <location>
        <begin position="544"/>
        <end position="566"/>
    </location>
</feature>
<proteinExistence type="inferred from homology"/>